<protein>
    <recommendedName>
        <fullName evidence="5">MEGF10_11</fullName>
    </recommendedName>
</protein>
<reference evidence="3 4" key="1">
    <citation type="submission" date="2020-06" db="EMBL/GenBank/DDBJ databases">
        <authorList>
            <person name="Li R."/>
            <person name="Bekaert M."/>
        </authorList>
    </citation>
    <scope>NUCLEOTIDE SEQUENCE [LARGE SCALE GENOMIC DNA]</scope>
    <source>
        <strain evidence="4">wild</strain>
    </source>
</reference>
<keyword evidence="2" id="KW-1133">Transmembrane helix</keyword>
<proteinExistence type="predicted"/>
<name>A0A6J8D5W2_MYTCO</name>
<evidence type="ECO:0000256" key="1">
    <source>
        <dbReference type="SAM" id="MobiDB-lite"/>
    </source>
</evidence>
<dbReference type="EMBL" id="CACVKT020006498">
    <property type="protein sequence ID" value="CAC5402470.1"/>
    <property type="molecule type" value="Genomic_DNA"/>
</dbReference>
<keyword evidence="4" id="KW-1185">Reference proteome</keyword>
<organism evidence="3 4">
    <name type="scientific">Mytilus coruscus</name>
    <name type="common">Sea mussel</name>
    <dbReference type="NCBI Taxonomy" id="42192"/>
    <lineage>
        <taxon>Eukaryota</taxon>
        <taxon>Metazoa</taxon>
        <taxon>Spiralia</taxon>
        <taxon>Lophotrochozoa</taxon>
        <taxon>Mollusca</taxon>
        <taxon>Bivalvia</taxon>
        <taxon>Autobranchia</taxon>
        <taxon>Pteriomorphia</taxon>
        <taxon>Mytilida</taxon>
        <taxon>Mytiloidea</taxon>
        <taxon>Mytilidae</taxon>
        <taxon>Mytilinae</taxon>
        <taxon>Mytilus</taxon>
    </lineage>
</organism>
<evidence type="ECO:0008006" key="5">
    <source>
        <dbReference type="Google" id="ProtNLM"/>
    </source>
</evidence>
<gene>
    <name evidence="3" type="ORF">MCOR_36409</name>
</gene>
<evidence type="ECO:0000313" key="4">
    <source>
        <dbReference type="Proteomes" id="UP000507470"/>
    </source>
</evidence>
<keyword evidence="2" id="KW-0812">Transmembrane</keyword>
<sequence>MITLSFRLVEDKIVIVESCCYNFYKKNEVCVECPTGYFSKGKQCEKCGNGQYGNKCSEVCICNDKERCDHVWGCITVEDKTEKTNPPLGGNPDDQIAAITLRELVLFFIIVLLSLFILFGLLHKYRKRRKKVLLNQQKDNELNTNENRRGNQQDEERMEGVYNEIDESAMNTLTSRNLFRHSYFEITDSLGSTIHTKGSSTPSSTSLERFSSQYQSLRQTSHRNQSISAEESTHDLQSAVKGSNDLHCAVKGTNDIHSDVGSEYSDGYLRPRSIVQLQSMEIVFGREGTSLSKLDKVTGIQNDEYMSKESIYDVIGRSMSYNTLILKDVKSPTTEIGVVDNPIYNETVNRYPKDVIRFSKSKTI</sequence>
<evidence type="ECO:0000256" key="2">
    <source>
        <dbReference type="SAM" id="Phobius"/>
    </source>
</evidence>
<dbReference type="Proteomes" id="UP000507470">
    <property type="component" value="Unassembled WGS sequence"/>
</dbReference>
<feature type="region of interest" description="Disordered" evidence="1">
    <location>
        <begin position="194"/>
        <end position="240"/>
    </location>
</feature>
<accession>A0A6J8D5W2</accession>
<dbReference type="AlphaFoldDB" id="A0A6J8D5W2"/>
<keyword evidence="2" id="KW-0472">Membrane</keyword>
<feature type="transmembrane region" description="Helical" evidence="2">
    <location>
        <begin position="104"/>
        <end position="122"/>
    </location>
</feature>
<dbReference type="OrthoDB" id="6190455at2759"/>
<feature type="compositionally biased region" description="Polar residues" evidence="1">
    <location>
        <begin position="194"/>
        <end position="230"/>
    </location>
</feature>
<evidence type="ECO:0000313" key="3">
    <source>
        <dbReference type="EMBL" id="CAC5402470.1"/>
    </source>
</evidence>